<proteinExistence type="predicted"/>
<reference evidence="1 2" key="1">
    <citation type="submission" date="2020-04" db="EMBL/GenBank/DDBJ databases">
        <title>Marinomonas sp. M1K-6 isolated from the deep seawater of the Mariana Trench.</title>
        <authorList>
            <person name="Li Y."/>
        </authorList>
    </citation>
    <scope>NUCLEOTIDE SEQUENCE [LARGE SCALE GENOMIC DNA]</scope>
    <source>
        <strain evidence="1 2">M1K-6</strain>
    </source>
</reference>
<dbReference type="EMBL" id="JABAEK010000001">
    <property type="protein sequence ID" value="NLQ16206.1"/>
    <property type="molecule type" value="Genomic_DNA"/>
</dbReference>
<evidence type="ECO:0000313" key="2">
    <source>
        <dbReference type="Proteomes" id="UP000586067"/>
    </source>
</evidence>
<dbReference type="GO" id="GO:0016740">
    <property type="term" value="F:transferase activity"/>
    <property type="evidence" value="ECO:0007669"/>
    <property type="project" value="UniProtKB-KW"/>
</dbReference>
<dbReference type="PANTHER" id="PTHR43224:SF1">
    <property type="entry name" value="AMIDINOTRANSFERASE"/>
    <property type="match status" value="1"/>
</dbReference>
<dbReference type="RefSeq" id="WP_168822186.1">
    <property type="nucleotide sequence ID" value="NZ_CP073013.1"/>
</dbReference>
<dbReference type="SUPFAM" id="SSF55909">
    <property type="entry name" value="Pentein"/>
    <property type="match status" value="1"/>
</dbReference>
<keyword evidence="2" id="KW-1185">Reference proteome</keyword>
<dbReference type="PIRSF" id="PIRSF028188">
    <property type="entry name" value="Amdntrnsf_FN0238"/>
    <property type="match status" value="1"/>
</dbReference>
<comment type="caution">
    <text evidence="1">The sequence shown here is derived from an EMBL/GenBank/DDBJ whole genome shotgun (WGS) entry which is preliminary data.</text>
</comment>
<dbReference type="Proteomes" id="UP000586067">
    <property type="component" value="Unassembled WGS sequence"/>
</dbReference>
<name>A0A847R2U0_9GAMM</name>
<gene>
    <name evidence="1" type="ORF">HGG82_01045</name>
</gene>
<protein>
    <submittedName>
        <fullName evidence="1">Amidinotransferase</fullName>
    </submittedName>
</protein>
<dbReference type="Gene3D" id="3.75.10.10">
    <property type="entry name" value="L-arginine/glycine Amidinotransferase, Chain A"/>
    <property type="match status" value="1"/>
</dbReference>
<dbReference type="Pfam" id="PF19420">
    <property type="entry name" value="DDAH_eukar"/>
    <property type="match status" value="1"/>
</dbReference>
<dbReference type="NCBIfam" id="NF046062">
    <property type="entry name" value="citrull_CtlX"/>
    <property type="match status" value="1"/>
</dbReference>
<evidence type="ECO:0000313" key="1">
    <source>
        <dbReference type="EMBL" id="NLQ16206.1"/>
    </source>
</evidence>
<sequence length="305" mass="34776">MASTIALQQAPNTVVMVRPHHFKSNPQTMADNKFQTLANNDNAKYNAYNEVTAAVNTLRSHGVCVQLFEDLLGNTPDSVFPNNWFTTHHNGMLIKYPMLAENRRLEYRQDIIDAISDRYSVTEHVDLRHYAEQELFLEGTGSIVFDHPNRLAYACQSRRTDTRLLQRVCQYLHYQPVVFDAFDNAGVPVYHTNVLMCVGTRFVMISMDMVAEADRDRLLQYFNLNRQQLIWLTEKQIQRFCGNAIELQGTEGALLALSQTAYNALTQQQKLKLEKFVKLVPLSIPTIESAGGSVRCMIAGVHYPE</sequence>
<accession>A0A847R2U0</accession>
<organism evidence="1 2">
    <name type="scientific">Marinomonas profundi</name>
    <dbReference type="NCBI Taxonomy" id="2726122"/>
    <lineage>
        <taxon>Bacteria</taxon>
        <taxon>Pseudomonadati</taxon>
        <taxon>Pseudomonadota</taxon>
        <taxon>Gammaproteobacteria</taxon>
        <taxon>Oceanospirillales</taxon>
        <taxon>Oceanospirillaceae</taxon>
        <taxon>Marinomonas</taxon>
    </lineage>
</organism>
<dbReference type="InterPro" id="IPR014541">
    <property type="entry name" value="Amdntrnsf_FN0238"/>
</dbReference>
<dbReference type="AlphaFoldDB" id="A0A847R2U0"/>
<keyword evidence="1" id="KW-0808">Transferase</keyword>
<dbReference type="PANTHER" id="PTHR43224">
    <property type="entry name" value="AMIDINOTRANSFERASE"/>
    <property type="match status" value="1"/>
</dbReference>